<dbReference type="Proteomes" id="UP000694383">
    <property type="component" value="Unplaced"/>
</dbReference>
<reference evidence="2" key="2">
    <citation type="submission" date="2025-09" db="UniProtKB">
        <authorList>
            <consortium name="Ensembl"/>
        </authorList>
    </citation>
    <scope>IDENTIFICATION</scope>
</reference>
<organism evidence="2 3">
    <name type="scientific">Oryzias sinensis</name>
    <name type="common">Chinese medaka</name>
    <dbReference type="NCBI Taxonomy" id="183150"/>
    <lineage>
        <taxon>Eukaryota</taxon>
        <taxon>Metazoa</taxon>
        <taxon>Chordata</taxon>
        <taxon>Craniata</taxon>
        <taxon>Vertebrata</taxon>
        <taxon>Euteleostomi</taxon>
        <taxon>Actinopterygii</taxon>
        <taxon>Neopterygii</taxon>
        <taxon>Teleostei</taxon>
        <taxon>Neoteleostei</taxon>
        <taxon>Acanthomorphata</taxon>
        <taxon>Ovalentaria</taxon>
        <taxon>Atherinomorphae</taxon>
        <taxon>Beloniformes</taxon>
        <taxon>Adrianichthyidae</taxon>
        <taxon>Oryziinae</taxon>
        <taxon>Oryzias</taxon>
    </lineage>
</organism>
<sequence length="128" mass="14014">VMAMLEPIPAVLGGRDGGEMSSPHPLCDEKNSSGLPEVLMEPSQNPETPSHSVSAESSRDGLQQQQEPNGSDDCRRFFKDFSHHLGKRPPIFIEMKTRKATAEVLVLFLQDPVRRSDTPLITYGGPAS</sequence>
<proteinExistence type="predicted"/>
<feature type="compositionally biased region" description="Polar residues" evidence="1">
    <location>
        <begin position="42"/>
        <end position="69"/>
    </location>
</feature>
<evidence type="ECO:0000256" key="1">
    <source>
        <dbReference type="SAM" id="MobiDB-lite"/>
    </source>
</evidence>
<dbReference type="AlphaFoldDB" id="A0A8C7WT92"/>
<keyword evidence="3" id="KW-1185">Reference proteome</keyword>
<dbReference type="Ensembl" id="ENSOSIT00000003284.1">
    <property type="protein sequence ID" value="ENSOSIP00000003052.1"/>
    <property type="gene ID" value="ENSOSIG00000001978.1"/>
</dbReference>
<evidence type="ECO:0000313" key="2">
    <source>
        <dbReference type="Ensembl" id="ENSOSIP00000003052.1"/>
    </source>
</evidence>
<reference evidence="2" key="1">
    <citation type="submission" date="2025-08" db="UniProtKB">
        <authorList>
            <consortium name="Ensembl"/>
        </authorList>
    </citation>
    <scope>IDENTIFICATION</scope>
</reference>
<feature type="region of interest" description="Disordered" evidence="1">
    <location>
        <begin position="1"/>
        <end position="76"/>
    </location>
</feature>
<protein>
    <submittedName>
        <fullName evidence="2">Uncharacterized protein</fullName>
    </submittedName>
</protein>
<accession>A0A8C7WT92</accession>
<name>A0A8C7WT92_9TELE</name>
<evidence type="ECO:0000313" key="3">
    <source>
        <dbReference type="Proteomes" id="UP000694383"/>
    </source>
</evidence>